<proteinExistence type="predicted"/>
<dbReference type="AlphaFoldDB" id="K0RXY3"/>
<feature type="chain" id="PRO_5003836599" evidence="2">
    <location>
        <begin position="29"/>
        <end position="357"/>
    </location>
</feature>
<evidence type="ECO:0000256" key="2">
    <source>
        <dbReference type="SAM" id="SignalP"/>
    </source>
</evidence>
<accession>K0RXY3</accession>
<organism evidence="3 4">
    <name type="scientific">Thalassiosira oceanica</name>
    <name type="common">Marine diatom</name>
    <dbReference type="NCBI Taxonomy" id="159749"/>
    <lineage>
        <taxon>Eukaryota</taxon>
        <taxon>Sar</taxon>
        <taxon>Stramenopiles</taxon>
        <taxon>Ochrophyta</taxon>
        <taxon>Bacillariophyta</taxon>
        <taxon>Coscinodiscophyceae</taxon>
        <taxon>Thalassiosirophycidae</taxon>
        <taxon>Thalassiosirales</taxon>
        <taxon>Thalassiosiraceae</taxon>
        <taxon>Thalassiosira</taxon>
    </lineage>
</organism>
<name>K0RXY3_THAOC</name>
<feature type="region of interest" description="Disordered" evidence="1">
    <location>
        <begin position="163"/>
        <end position="186"/>
    </location>
</feature>
<sequence length="357" mass="38172">MSISPPITRAPAAVILFVAIALVQTLSATAAAVAIRPPSLFLAIDMPATVTPPKALLWHGRIDQAIADDGFTDLQTIHRDARAVCEGRQQSSQVNRTELKRSAKKIKTYAVPMLEPPPRGRGSSFIYRGTLFSAAPRSGKGDDLTLILQRYRECRVLDQRSDGVSAERRVHGRDETSVADGQTMEEGERTGRAVGAEHLGLDKQITATLLCDTAAFFGGALGFTKDDVSARSLRAAGANALLFANVDTDVIRLIGPWKLDEMLRYLHVQAAPLTADYSKKMITAGSTPYDLQVLAFSCEVFPSTLPTLFVANGGPFGRPSLGFVQGPWRGPNPPAGEGPQGPEKGGSDCMTGLPACE</sequence>
<keyword evidence="4" id="KW-1185">Reference proteome</keyword>
<evidence type="ECO:0000256" key="1">
    <source>
        <dbReference type="SAM" id="MobiDB-lite"/>
    </source>
</evidence>
<feature type="region of interest" description="Disordered" evidence="1">
    <location>
        <begin position="326"/>
        <end position="357"/>
    </location>
</feature>
<dbReference type="EMBL" id="AGNL01026863">
    <property type="protein sequence ID" value="EJK57860.1"/>
    <property type="molecule type" value="Genomic_DNA"/>
</dbReference>
<evidence type="ECO:0000313" key="3">
    <source>
        <dbReference type="EMBL" id="EJK57860.1"/>
    </source>
</evidence>
<comment type="caution">
    <text evidence="3">The sequence shown here is derived from an EMBL/GenBank/DDBJ whole genome shotgun (WGS) entry which is preliminary data.</text>
</comment>
<dbReference type="OrthoDB" id="92990at2759"/>
<feature type="signal peptide" evidence="2">
    <location>
        <begin position="1"/>
        <end position="28"/>
    </location>
</feature>
<keyword evidence="2" id="KW-0732">Signal</keyword>
<protein>
    <submittedName>
        <fullName evidence="3">Uncharacterized protein</fullName>
    </submittedName>
</protein>
<feature type="compositionally biased region" description="Basic and acidic residues" evidence="1">
    <location>
        <begin position="163"/>
        <end position="176"/>
    </location>
</feature>
<dbReference type="Proteomes" id="UP000266841">
    <property type="component" value="Unassembled WGS sequence"/>
</dbReference>
<evidence type="ECO:0000313" key="4">
    <source>
        <dbReference type="Proteomes" id="UP000266841"/>
    </source>
</evidence>
<reference evidence="3 4" key="1">
    <citation type="journal article" date="2012" name="Genome Biol.">
        <title>Genome and low-iron response of an oceanic diatom adapted to chronic iron limitation.</title>
        <authorList>
            <person name="Lommer M."/>
            <person name="Specht M."/>
            <person name="Roy A.S."/>
            <person name="Kraemer L."/>
            <person name="Andreson R."/>
            <person name="Gutowska M.A."/>
            <person name="Wolf J."/>
            <person name="Bergner S.V."/>
            <person name="Schilhabel M.B."/>
            <person name="Klostermeier U.C."/>
            <person name="Beiko R.G."/>
            <person name="Rosenstiel P."/>
            <person name="Hippler M."/>
            <person name="Laroche J."/>
        </authorList>
    </citation>
    <scope>NUCLEOTIDE SEQUENCE [LARGE SCALE GENOMIC DNA]</scope>
    <source>
        <strain evidence="3 4">CCMP1005</strain>
    </source>
</reference>
<gene>
    <name evidence="3" type="ORF">THAOC_22064</name>
</gene>